<evidence type="ECO:0000256" key="4">
    <source>
        <dbReference type="ARBA" id="ARBA00022801"/>
    </source>
</evidence>
<dbReference type="Pfam" id="PF01432">
    <property type="entry name" value="Peptidase_M3"/>
    <property type="match status" value="1"/>
</dbReference>
<dbReference type="PANTHER" id="PTHR11804:SF83">
    <property type="entry name" value="LD37516P"/>
    <property type="match status" value="1"/>
</dbReference>
<dbReference type="AlphaFoldDB" id="A0ABD3C013"/>
<dbReference type="Proteomes" id="UP001632038">
    <property type="component" value="Unassembled WGS sequence"/>
</dbReference>
<dbReference type="Gene3D" id="1.10.1370.10">
    <property type="entry name" value="Neurolysin, domain 3"/>
    <property type="match status" value="1"/>
</dbReference>
<sequence length="343" mass="38498">MRTLFCNSPNMAATTTLFLSLFLLFLARAQSQTRPTPAAPPPASDFCNGIFLSYTYTGGSPTTPKDDPGGSSSHQRSEVGLVLGYMIEGADLLSICHLLLIQGLYQNVALKLKEAILYGVSLEDIKKELFNEVEQESEKLAQKFEENILDATKNYEKVVVDKKEIEGLPFTTLALAAETAISKGYDNVNAGPWIITLDGPIYRSVMQHAHNRSLREDIYCAYVSRASEGPLNNTPIIERILELRLEKAKLLGHVNYAEFSFEAKMATLNKARDLIEKLHNASWCPAIKELRDYAREQGANEANNLNQWDINFWSERLRESKYDLNEKRPYELIAVATQKGISI</sequence>
<evidence type="ECO:0000256" key="3">
    <source>
        <dbReference type="ARBA" id="ARBA00022723"/>
    </source>
</evidence>
<dbReference type="InterPro" id="IPR001567">
    <property type="entry name" value="Pept_M3A_M3B_dom"/>
</dbReference>
<feature type="domain" description="Peptidase M3A/M3B catalytic" evidence="9">
    <location>
        <begin position="205"/>
        <end position="331"/>
    </location>
</feature>
<evidence type="ECO:0000256" key="5">
    <source>
        <dbReference type="ARBA" id="ARBA00022833"/>
    </source>
</evidence>
<evidence type="ECO:0000313" key="11">
    <source>
        <dbReference type="Proteomes" id="UP001632038"/>
    </source>
</evidence>
<dbReference type="GO" id="GO:0006508">
    <property type="term" value="P:proteolysis"/>
    <property type="evidence" value="ECO:0007669"/>
    <property type="project" value="UniProtKB-KW"/>
</dbReference>
<evidence type="ECO:0000256" key="2">
    <source>
        <dbReference type="ARBA" id="ARBA00022670"/>
    </source>
</evidence>
<keyword evidence="2 7" id="KW-0645">Protease</keyword>
<evidence type="ECO:0000256" key="1">
    <source>
        <dbReference type="ARBA" id="ARBA00006040"/>
    </source>
</evidence>
<keyword evidence="4 7" id="KW-0378">Hydrolase</keyword>
<gene>
    <name evidence="10" type="ORF">CASFOL_033412</name>
</gene>
<keyword evidence="6 7" id="KW-0482">Metalloprotease</keyword>
<name>A0ABD3C013_9LAMI</name>
<keyword evidence="8" id="KW-0732">Signal</keyword>
<comment type="caution">
    <text evidence="10">The sequence shown here is derived from an EMBL/GenBank/DDBJ whole genome shotgun (WGS) entry which is preliminary data.</text>
</comment>
<feature type="signal peptide" evidence="8">
    <location>
        <begin position="1"/>
        <end position="31"/>
    </location>
</feature>
<reference evidence="11" key="1">
    <citation type="journal article" date="2024" name="IScience">
        <title>Strigolactones Initiate the Formation of Haustorium-like Structures in Castilleja.</title>
        <authorList>
            <person name="Buerger M."/>
            <person name="Peterson D."/>
            <person name="Chory J."/>
        </authorList>
    </citation>
    <scope>NUCLEOTIDE SEQUENCE [LARGE SCALE GENOMIC DNA]</scope>
</reference>
<evidence type="ECO:0000313" key="10">
    <source>
        <dbReference type="EMBL" id="KAL3622804.1"/>
    </source>
</evidence>
<accession>A0ABD3C013</accession>
<keyword evidence="5 7" id="KW-0862">Zinc</keyword>
<protein>
    <recommendedName>
        <fullName evidence="9">Peptidase M3A/M3B catalytic domain-containing protein</fullName>
    </recommendedName>
</protein>
<organism evidence="10 11">
    <name type="scientific">Castilleja foliolosa</name>
    <dbReference type="NCBI Taxonomy" id="1961234"/>
    <lineage>
        <taxon>Eukaryota</taxon>
        <taxon>Viridiplantae</taxon>
        <taxon>Streptophyta</taxon>
        <taxon>Embryophyta</taxon>
        <taxon>Tracheophyta</taxon>
        <taxon>Spermatophyta</taxon>
        <taxon>Magnoliopsida</taxon>
        <taxon>eudicotyledons</taxon>
        <taxon>Gunneridae</taxon>
        <taxon>Pentapetalae</taxon>
        <taxon>asterids</taxon>
        <taxon>lamiids</taxon>
        <taxon>Lamiales</taxon>
        <taxon>Orobanchaceae</taxon>
        <taxon>Pedicularideae</taxon>
        <taxon>Castillejinae</taxon>
        <taxon>Castilleja</taxon>
    </lineage>
</organism>
<keyword evidence="11" id="KW-1185">Reference proteome</keyword>
<comment type="cofactor">
    <cofactor evidence="7">
        <name>Zn(2+)</name>
        <dbReference type="ChEBI" id="CHEBI:29105"/>
    </cofactor>
    <text evidence="7">Binds 1 zinc ion.</text>
</comment>
<dbReference type="EMBL" id="JAVIJP010000058">
    <property type="protein sequence ID" value="KAL3622804.1"/>
    <property type="molecule type" value="Genomic_DNA"/>
</dbReference>
<evidence type="ECO:0000256" key="6">
    <source>
        <dbReference type="ARBA" id="ARBA00023049"/>
    </source>
</evidence>
<evidence type="ECO:0000256" key="7">
    <source>
        <dbReference type="RuleBase" id="RU003435"/>
    </source>
</evidence>
<evidence type="ECO:0000256" key="8">
    <source>
        <dbReference type="SAM" id="SignalP"/>
    </source>
</evidence>
<feature type="chain" id="PRO_5044882730" description="Peptidase M3A/M3B catalytic domain-containing protein" evidence="8">
    <location>
        <begin position="32"/>
        <end position="343"/>
    </location>
</feature>
<comment type="similarity">
    <text evidence="1 7">Belongs to the peptidase M3 family.</text>
</comment>
<dbReference type="GO" id="GO:0008237">
    <property type="term" value="F:metallopeptidase activity"/>
    <property type="evidence" value="ECO:0007669"/>
    <property type="project" value="UniProtKB-KW"/>
</dbReference>
<evidence type="ECO:0000259" key="9">
    <source>
        <dbReference type="Pfam" id="PF01432"/>
    </source>
</evidence>
<dbReference type="InterPro" id="IPR024077">
    <property type="entry name" value="Neurolysin/TOP_dom2"/>
</dbReference>
<dbReference type="InterPro" id="IPR045090">
    <property type="entry name" value="Pept_M3A_M3B"/>
</dbReference>
<proteinExistence type="inferred from homology"/>
<dbReference type="PANTHER" id="PTHR11804">
    <property type="entry name" value="PROTEASE M3 THIMET OLIGOPEPTIDASE-RELATED"/>
    <property type="match status" value="1"/>
</dbReference>
<dbReference type="GO" id="GO:0046872">
    <property type="term" value="F:metal ion binding"/>
    <property type="evidence" value="ECO:0007669"/>
    <property type="project" value="UniProtKB-UniRule"/>
</dbReference>
<dbReference type="SUPFAM" id="SSF55486">
    <property type="entry name" value="Metalloproteases ('zincins'), catalytic domain"/>
    <property type="match status" value="1"/>
</dbReference>
<keyword evidence="3 7" id="KW-0479">Metal-binding</keyword>